<feature type="domain" description="SnoaL-like" evidence="1">
    <location>
        <begin position="18"/>
        <end position="134"/>
    </location>
</feature>
<name>A0A2S2FG59_9GAMM</name>
<dbReference type="SUPFAM" id="SSF54427">
    <property type="entry name" value="NTF2-like"/>
    <property type="match status" value="1"/>
</dbReference>
<reference evidence="2" key="1">
    <citation type="submission" date="2019-08" db="EMBL/GenBank/DDBJ databases">
        <title>The complete genome of Acinetobacter defluvii strain WCHAD010030.</title>
        <authorList>
            <person name="Hu Y."/>
            <person name="Qin J."/>
            <person name="Feng Y."/>
            <person name="Zong Z."/>
        </authorList>
    </citation>
    <scope>NUCLEOTIDE SEQUENCE</scope>
    <source>
        <strain evidence="2">WCHA30</strain>
    </source>
</reference>
<sequence length="154" mass="17974">MIAEVDGDQTSANEILKQIKKWDNALKNNDIDQIIQSYTDDFSLFDVSSQLSGLMQYKAELERLSPYLTKNSYIRRRNIKVHVSGDLAFLYFYIKIENKQIDTLLEMPWCRTTLCLQKKNKKWMVLHQHISIPVNIVTKQAVDLQVKAKLKLVV</sequence>
<evidence type="ECO:0000313" key="2">
    <source>
        <dbReference type="EMBL" id="AWL29775.1"/>
    </source>
</evidence>
<dbReference type="OrthoDB" id="9812295at2"/>
<dbReference type="KEGG" id="adv:DJ533_14985"/>
<dbReference type="Pfam" id="PF13474">
    <property type="entry name" value="SnoaL_3"/>
    <property type="match status" value="1"/>
</dbReference>
<evidence type="ECO:0000313" key="3">
    <source>
        <dbReference type="Proteomes" id="UP000245977"/>
    </source>
</evidence>
<proteinExistence type="predicted"/>
<accession>A0A2S2FG59</accession>
<gene>
    <name evidence="2" type="ORF">DJ533_14985</name>
</gene>
<keyword evidence="3" id="KW-1185">Reference proteome</keyword>
<evidence type="ECO:0000259" key="1">
    <source>
        <dbReference type="Pfam" id="PF13474"/>
    </source>
</evidence>
<dbReference type="Proteomes" id="UP000245977">
    <property type="component" value="Chromosome"/>
</dbReference>
<dbReference type="STRING" id="1871111.GCA_001704615_03556"/>
<dbReference type="Gene3D" id="3.10.450.50">
    <property type="match status" value="1"/>
</dbReference>
<dbReference type="InterPro" id="IPR032710">
    <property type="entry name" value="NTF2-like_dom_sf"/>
</dbReference>
<dbReference type="EMBL" id="CP029397">
    <property type="protein sequence ID" value="AWL29775.1"/>
    <property type="molecule type" value="Genomic_DNA"/>
</dbReference>
<dbReference type="AlphaFoldDB" id="A0A2S2FG59"/>
<dbReference type="RefSeq" id="WP_065994190.1">
    <property type="nucleotide sequence ID" value="NZ_CP029397.2"/>
</dbReference>
<dbReference type="InterPro" id="IPR037401">
    <property type="entry name" value="SnoaL-like"/>
</dbReference>
<protein>
    <submittedName>
        <fullName evidence="2">Nuclear transport factor 2 family protein</fullName>
    </submittedName>
</protein>
<organism evidence="2 3">
    <name type="scientific">Acinetobacter defluvii</name>
    <dbReference type="NCBI Taxonomy" id="1871111"/>
    <lineage>
        <taxon>Bacteria</taxon>
        <taxon>Pseudomonadati</taxon>
        <taxon>Pseudomonadota</taxon>
        <taxon>Gammaproteobacteria</taxon>
        <taxon>Moraxellales</taxon>
        <taxon>Moraxellaceae</taxon>
        <taxon>Acinetobacter</taxon>
    </lineage>
</organism>